<feature type="domain" description="SnoaL-like" evidence="1">
    <location>
        <begin position="11"/>
        <end position="101"/>
    </location>
</feature>
<dbReference type="Gene3D" id="3.10.450.50">
    <property type="match status" value="2"/>
</dbReference>
<dbReference type="Proteomes" id="UP001241072">
    <property type="component" value="Unassembled WGS sequence"/>
</dbReference>
<evidence type="ECO:0000259" key="1">
    <source>
        <dbReference type="Pfam" id="PF12680"/>
    </source>
</evidence>
<dbReference type="SUPFAM" id="SSF54427">
    <property type="entry name" value="NTF2-like"/>
    <property type="match status" value="2"/>
</dbReference>
<evidence type="ECO:0000313" key="2">
    <source>
        <dbReference type="EMBL" id="MDO7882949.1"/>
    </source>
</evidence>
<keyword evidence="3" id="KW-1185">Reference proteome</keyword>
<proteinExistence type="predicted"/>
<protein>
    <submittedName>
        <fullName evidence="2">Nuclear transport factor 2 family protein</fullName>
    </submittedName>
</protein>
<gene>
    <name evidence="2" type="ORF">Q5716_11995</name>
</gene>
<dbReference type="InterPro" id="IPR032710">
    <property type="entry name" value="NTF2-like_dom_sf"/>
</dbReference>
<organism evidence="2 3">
    <name type="scientific">Antiquaquibacter soli</name>
    <dbReference type="NCBI Taxonomy" id="3064523"/>
    <lineage>
        <taxon>Bacteria</taxon>
        <taxon>Bacillati</taxon>
        <taxon>Actinomycetota</taxon>
        <taxon>Actinomycetes</taxon>
        <taxon>Micrococcales</taxon>
        <taxon>Microbacteriaceae</taxon>
        <taxon>Antiquaquibacter</taxon>
    </lineage>
</organism>
<dbReference type="EMBL" id="JAUQUB010000003">
    <property type="protein sequence ID" value="MDO7882949.1"/>
    <property type="molecule type" value="Genomic_DNA"/>
</dbReference>
<dbReference type="RefSeq" id="WP_305003381.1">
    <property type="nucleotide sequence ID" value="NZ_JAUQUB010000003.1"/>
</dbReference>
<comment type="caution">
    <text evidence="2">The sequence shown here is derived from an EMBL/GenBank/DDBJ whole genome shotgun (WGS) entry which is preliminary data.</text>
</comment>
<reference evidence="2 3" key="1">
    <citation type="submission" date="2023-07" db="EMBL/GenBank/DDBJ databases">
        <title>Protaetiibacter sp. nov WY-16 isolated from soil.</title>
        <authorList>
            <person name="Liu B."/>
            <person name="Wan Y."/>
        </authorList>
    </citation>
    <scope>NUCLEOTIDE SEQUENCE [LARGE SCALE GENOMIC DNA]</scope>
    <source>
        <strain evidence="2 3">WY-16</strain>
    </source>
</reference>
<dbReference type="InterPro" id="IPR037401">
    <property type="entry name" value="SnoaL-like"/>
</dbReference>
<name>A0ABT9BPK9_9MICO</name>
<accession>A0ABT9BPK9</accession>
<dbReference type="Pfam" id="PF12680">
    <property type="entry name" value="SnoaL_2"/>
    <property type="match status" value="1"/>
</dbReference>
<evidence type="ECO:0000313" key="3">
    <source>
        <dbReference type="Proteomes" id="UP001241072"/>
    </source>
</evidence>
<sequence>MTTAQQTVVAAVTRLFGEKDPSAIDDFFGPVYVQHSALGVDGLDGIRGLMANLPEAFRYELVRSIADGDLVVTHGLYYGYGPGPVVGFDVWRVADGRIVEHWDALAPSSSADPRAAVDGPTAAATDVDAEESRRVALAGPTGDLVEHAPALGAAGPYSRGTVHQVVADGDLVFTRGEGTAGDAPAIVNDLWRVSDGRIAEHWTLISLIPAELPHGNGVF</sequence>